<dbReference type="EMBL" id="AFHQ01000004">
    <property type="protein sequence ID" value="EGK62363.1"/>
    <property type="molecule type" value="Genomic_DNA"/>
</dbReference>
<dbReference type="SUPFAM" id="SSF56112">
    <property type="entry name" value="Protein kinase-like (PK-like)"/>
    <property type="match status" value="1"/>
</dbReference>
<dbReference type="Proteomes" id="UP000004067">
    <property type="component" value="Unassembled WGS sequence"/>
</dbReference>
<name>F5RIS5_9FIRM</name>
<reference evidence="2 3" key="1">
    <citation type="submission" date="2011-04" db="EMBL/GenBank/DDBJ databases">
        <authorList>
            <person name="Muzny D."/>
            <person name="Qin X."/>
            <person name="Deng J."/>
            <person name="Jiang H."/>
            <person name="Liu Y."/>
            <person name="Qu J."/>
            <person name="Song X.-Z."/>
            <person name="Zhang L."/>
            <person name="Thornton R."/>
            <person name="Coyle M."/>
            <person name="Francisco L."/>
            <person name="Jackson L."/>
            <person name="Javaid M."/>
            <person name="Korchina V."/>
            <person name="Kovar C."/>
            <person name="Mata R."/>
            <person name="Mathew T."/>
            <person name="Ngo R."/>
            <person name="Nguyen L."/>
            <person name="Nguyen N."/>
            <person name="Okwuonu G."/>
            <person name="Ongeri F."/>
            <person name="Pham C."/>
            <person name="Simmons D."/>
            <person name="Wilczek-Boney K."/>
            <person name="Hale W."/>
            <person name="Jakkamsetti A."/>
            <person name="Pham P."/>
            <person name="Ruth R."/>
            <person name="San Lucas F."/>
            <person name="Warren J."/>
            <person name="Zhang J."/>
            <person name="Zhao Z."/>
            <person name="Zhou C."/>
            <person name="Zhu D."/>
            <person name="Lee S."/>
            <person name="Bess C."/>
            <person name="Blankenburg K."/>
            <person name="Forbes L."/>
            <person name="Fu Q."/>
            <person name="Gubbala S."/>
            <person name="Hirani K."/>
            <person name="Jayaseelan J.C."/>
            <person name="Lara F."/>
            <person name="Munidasa M."/>
            <person name="Palculict T."/>
            <person name="Patil S."/>
            <person name="Pu L.-L."/>
            <person name="Saada N."/>
            <person name="Tang L."/>
            <person name="Weissenberger G."/>
            <person name="Zhu Y."/>
            <person name="Hemphill L."/>
            <person name="Shang Y."/>
            <person name="Youmans B."/>
            <person name="Ayvaz T."/>
            <person name="Ross M."/>
            <person name="Santibanez J."/>
            <person name="Aqrawi P."/>
            <person name="Gross S."/>
            <person name="Joshi V."/>
            <person name="Fowler G."/>
            <person name="Nazareth L."/>
            <person name="Reid J."/>
            <person name="Worley K."/>
            <person name="Petrosino J."/>
            <person name="Highlander S."/>
            <person name="Gibbs R."/>
        </authorList>
    </citation>
    <scope>NUCLEOTIDE SEQUENCE [LARGE SCALE GENOMIC DNA]</scope>
    <source>
        <strain evidence="2 3">DSM 2778</strain>
    </source>
</reference>
<dbReference type="SMART" id="SM00220">
    <property type="entry name" value="S_TKc"/>
    <property type="match status" value="1"/>
</dbReference>
<proteinExistence type="predicted"/>
<dbReference type="PROSITE" id="PS50011">
    <property type="entry name" value="PROTEIN_KINASE_DOM"/>
    <property type="match status" value="1"/>
</dbReference>
<dbReference type="STRING" id="888060.HMPREF9081_0110"/>
<accession>F5RIS5</accession>
<protein>
    <recommendedName>
        <fullName evidence="1">Protein kinase domain-containing protein</fullName>
    </recommendedName>
</protein>
<dbReference type="Gene3D" id="1.10.510.10">
    <property type="entry name" value="Transferase(Phosphotransferase) domain 1"/>
    <property type="match status" value="1"/>
</dbReference>
<dbReference type="GO" id="GO:0004672">
    <property type="term" value="F:protein kinase activity"/>
    <property type="evidence" value="ECO:0007669"/>
    <property type="project" value="InterPro"/>
</dbReference>
<keyword evidence="3" id="KW-1185">Reference proteome</keyword>
<dbReference type="HOGENOM" id="CLU_551742_0_0_9"/>
<feature type="domain" description="Protein kinase" evidence="1">
    <location>
        <begin position="180"/>
        <end position="494"/>
    </location>
</feature>
<dbReference type="eggNOG" id="ENOG502ZE5D">
    <property type="taxonomic scope" value="Bacteria"/>
</dbReference>
<dbReference type="InterPro" id="IPR000719">
    <property type="entry name" value="Prot_kinase_dom"/>
</dbReference>
<evidence type="ECO:0000259" key="1">
    <source>
        <dbReference type="PROSITE" id="PS50011"/>
    </source>
</evidence>
<organism evidence="2 3">
    <name type="scientific">Centipeda periodontii DSM 2778</name>
    <dbReference type="NCBI Taxonomy" id="888060"/>
    <lineage>
        <taxon>Bacteria</taxon>
        <taxon>Bacillati</taxon>
        <taxon>Bacillota</taxon>
        <taxon>Negativicutes</taxon>
        <taxon>Selenomonadales</taxon>
        <taxon>Selenomonadaceae</taxon>
        <taxon>Centipeda</taxon>
    </lineage>
</organism>
<evidence type="ECO:0000313" key="3">
    <source>
        <dbReference type="Proteomes" id="UP000004067"/>
    </source>
</evidence>
<evidence type="ECO:0000313" key="2">
    <source>
        <dbReference type="EMBL" id="EGK62363.1"/>
    </source>
</evidence>
<dbReference type="GO" id="GO:0005524">
    <property type="term" value="F:ATP binding"/>
    <property type="evidence" value="ECO:0007669"/>
    <property type="project" value="InterPro"/>
</dbReference>
<sequence length="494" mass="58299">MELFLLESVFHHKKRRRRMKSNFAFLEKLNPEAYQCLYKAESQVRIDYNIGNNVRKALEAIIYELLRERKLSEKAEKAARSECRKWDLFDKISALQNTQFLTKMGWLKQEQKVSQRPFLPPLGKISYMKEDHTADKADGYTFLRRFGNQDSHIKNPADTDPKIQVLSDYPHAVRALKVIYKLLYQIYQGRVEGLSKEFHEEYMPIGSFHVDKAYVPNDQKWSGCKTEFLAHHDSDGDERNRSYAILRLYEKDTERREFLKHKIDAIHRIKDLTPYGIRGMSEIREICPMNNPSPFYIIAYIFPHEPIPLSDALLQSITMKNRLQICTQVCYCLKELHDLNPPIYYRMLSYDSIYLCNYSQGEQKRWAPYLANFDFAKIIENDGVTVLPEANDSLTEIREQKRKKYIPPQTHRWETYTDREWRSVDVYSLGMLFADILSGKIQQDLGEDVFEKLEEDLSDEFLSFIEKMVSDRAEDRPDTEDVLSAVRKEDAAWN</sequence>
<dbReference type="AlphaFoldDB" id="F5RIS5"/>
<dbReference type="InterPro" id="IPR011009">
    <property type="entry name" value="Kinase-like_dom_sf"/>
</dbReference>
<gene>
    <name evidence="2" type="ORF">HMPREF9081_0110</name>
</gene>
<comment type="caution">
    <text evidence="2">The sequence shown here is derived from an EMBL/GenBank/DDBJ whole genome shotgun (WGS) entry which is preliminary data.</text>
</comment>